<dbReference type="Proteomes" id="UP000664132">
    <property type="component" value="Unassembled WGS sequence"/>
</dbReference>
<dbReference type="InterPro" id="IPR057596">
    <property type="entry name" value="RDRP_core"/>
</dbReference>
<dbReference type="InterPro" id="IPR047187">
    <property type="entry name" value="SF1_C_Upf1"/>
</dbReference>
<dbReference type="InterPro" id="IPR041679">
    <property type="entry name" value="DNA2/NAM7-like_C"/>
</dbReference>
<dbReference type="GO" id="GO:0030422">
    <property type="term" value="P:siRNA processing"/>
    <property type="evidence" value="ECO:0007669"/>
    <property type="project" value="TreeGrafter"/>
</dbReference>
<accession>A0A8H7VZN5</accession>
<feature type="domain" description="AAA+ ATPase" evidence="2">
    <location>
        <begin position="1299"/>
        <end position="1480"/>
    </location>
</feature>
<dbReference type="EMBL" id="JAFJYH010000366">
    <property type="protein sequence ID" value="KAG4412601.1"/>
    <property type="molecule type" value="Genomic_DNA"/>
</dbReference>
<comment type="caution">
    <text evidence="3">The sequence shown here is derived from an EMBL/GenBank/DDBJ whole genome shotgun (WGS) entry which is preliminary data.</text>
</comment>
<keyword evidence="1" id="KW-0347">Helicase</keyword>
<dbReference type="Gene3D" id="3.40.50.300">
    <property type="entry name" value="P-loop containing nucleotide triphosphate hydrolases"/>
    <property type="match status" value="2"/>
</dbReference>
<evidence type="ECO:0000313" key="4">
    <source>
        <dbReference type="Proteomes" id="UP000664132"/>
    </source>
</evidence>
<dbReference type="InterPro" id="IPR007855">
    <property type="entry name" value="RDRP"/>
</dbReference>
<organism evidence="3 4">
    <name type="scientific">Cadophora malorum</name>
    <dbReference type="NCBI Taxonomy" id="108018"/>
    <lineage>
        <taxon>Eukaryota</taxon>
        <taxon>Fungi</taxon>
        <taxon>Dikarya</taxon>
        <taxon>Ascomycota</taxon>
        <taxon>Pezizomycotina</taxon>
        <taxon>Leotiomycetes</taxon>
        <taxon>Helotiales</taxon>
        <taxon>Ploettnerulaceae</taxon>
        <taxon>Cadophora</taxon>
    </lineage>
</organism>
<evidence type="ECO:0000256" key="1">
    <source>
        <dbReference type="ARBA" id="ARBA00022806"/>
    </source>
</evidence>
<dbReference type="CDD" id="cd18808">
    <property type="entry name" value="SF1_C_Upf1"/>
    <property type="match status" value="1"/>
</dbReference>
<keyword evidence="1" id="KW-0067">ATP-binding</keyword>
<dbReference type="Pfam" id="PF13087">
    <property type="entry name" value="AAA_12"/>
    <property type="match status" value="1"/>
</dbReference>
<reference evidence="3" key="1">
    <citation type="submission" date="2021-02" db="EMBL/GenBank/DDBJ databases">
        <title>Genome sequence Cadophora malorum strain M34.</title>
        <authorList>
            <person name="Stefanovic E."/>
            <person name="Vu D."/>
            <person name="Scully C."/>
            <person name="Dijksterhuis J."/>
            <person name="Roader J."/>
            <person name="Houbraken J."/>
        </authorList>
    </citation>
    <scope>NUCLEOTIDE SEQUENCE</scope>
    <source>
        <strain evidence="3">M34</strain>
    </source>
</reference>
<dbReference type="PANTHER" id="PTHR23079">
    <property type="entry name" value="RNA-DEPENDENT RNA POLYMERASE"/>
    <property type="match status" value="1"/>
</dbReference>
<dbReference type="PANTHER" id="PTHR23079:SF55">
    <property type="entry name" value="RNA-DIRECTED RNA POLYMERASE"/>
    <property type="match status" value="1"/>
</dbReference>
<keyword evidence="4" id="KW-1185">Reference proteome</keyword>
<evidence type="ECO:0000313" key="3">
    <source>
        <dbReference type="EMBL" id="KAG4412601.1"/>
    </source>
</evidence>
<dbReference type="GO" id="GO:0031380">
    <property type="term" value="C:nuclear RNA-directed RNA polymerase complex"/>
    <property type="evidence" value="ECO:0007669"/>
    <property type="project" value="TreeGrafter"/>
</dbReference>
<gene>
    <name evidence="3" type="ORF">IFR04_014259</name>
</gene>
<keyword evidence="1" id="KW-0547">Nucleotide-binding</keyword>
<keyword evidence="1" id="KW-0378">Hydrolase</keyword>
<dbReference type="GO" id="GO:0004386">
    <property type="term" value="F:helicase activity"/>
    <property type="evidence" value="ECO:0007669"/>
    <property type="project" value="InterPro"/>
</dbReference>
<dbReference type="Pfam" id="PF13086">
    <property type="entry name" value="AAA_11"/>
    <property type="match status" value="2"/>
</dbReference>
<name>A0A8H7VZN5_9HELO</name>
<sequence>MASHKINGFSHVLHASITQDDKEWSYDVPNLPKPALLNASGLVKVVTFVSNGTKQYIELRLQSSASNRAIASDPLDRFLVVSFRDFRLRIRSSQPSNSDGDSLSTAPATSRESAEYIVKCLQTGIILNGVHYNFYGHSNSQLKSKTCFMFAGTKSQIGQKIGELGDFSKIKTVAKKAKRIGLLFSVAQVATIVDPVRCEDITDIESNDFIFTDGCGLISPRFARELARKLQIGFRNIRYTPSVFQIRYRGYKGVVEVDPSMKGDIVLKFRNSMKKFSGGSDFSFSVVEYSKPYAFGYLNDEVLLLLHALGIGDEVFLRKQVDHFQYLESALNDPRAAFRFLTYSNNFELAEKVLMESLESVKPTVAKLLNAEFARTLNQRDEQRCRILVPKSRLLFGVCDAWGVLKEGQCAVKVTQDGDGQARALHGMDILVTRNPCLHPGDLQKFKVVAKEELDHLVDCIVFPSCGRRPAADMLSGGDLDGDTFFVCWDIDLVPSMLSLPAEYPGGKEQLTFKPISDQDRLEYFARSTNASLGRVKNLYLDWAKLKGPMSPECQQLNRLFSMCVDGNRIKIPSDLESPPPQTPDSPPFILDILHDAAKQFIDCRQKTCLDFDGYNFDAMELLLSRNDMAVSEYELLRLTHRWCQVNDSDLADFLCFFDLNVLTAAEKAWILSQLPHSFEISSLIMNSLCQSYLVQPQELQPFKLHYPGLHWKCIYNSSTDRLALFLETAARSLELFHRKFILVRVDERLTLGIYVPQKIERGQEGLVDERVRLFAFPHSQGPETSQRLSLPTKKDYRLYCDRNVFQLFQRVRGNTWIHLANSTSDDSSYRSAETEYARRKIRQATLDAGINFDCRASVALDKFSRGLQKHIGRVNRRGILGAEIYVISNRDVKSMQNLDLWLQFVDTQKVIPLFEREAKEYILPTLDGVDWAFEPEYVVQVAKESALSVLKSVEFTQYSELFTWLLGRGETAKLLQCYKYLLHQIRECALEESKSLDALIALVSFLSSAPLLSVTFGEEILWSSAITTKIRAQFESSAVEILKAHIVAAGECQQLVVRTFKMVLSQVKRVSHTQFVELVELISLTIRSPDLALDLLLECLEPFAGDLLQGDVPANRNFVRDLIGIAIEHISEATEAKSPRKDLLSLTLGSRNSTGFWIVDTRLRIDAPASSLQTSDHVRLTVLGAPANSGTAKPYSIDALVEACEPGYASFRCFHPPPPYLETCSWELLNCGSYVTSKAMVDAIHTLATRSEECCPISRVLVDEGSVEETSRSSRTTELLHSKELNRSQNAALVAAVANPVTCLWGPPGTGKTYTIVRIIQQLQTLKETGRILVTAPTHNAVDNLMRRYMAEIQDLDFKPLRVSTNVRKVADDLRKYTCDAMLGKEVYSNYSAMNKARDQIKKCRLIFTTCIGAGLGLLRTQVFDTVIIDEASQQTEPASLVPLVKGCRKAILVGDHVQLGATVRPHAVLTQFDVSLFERLYKYSGGIRRVMLDTQYRMHEDICRFSSTEFYESKLLTGIPATARPIPESLFPWPTRGDTLQRMIFMECSTPEDLGQKSKCNPGQAAYCHEVCKLLCSQVATETNRKDAEDDSTKLPIIAVLTPYSRMAELLKSGLSQFSNVEVSSIDGFQGREADIVMFVTVRCNMRGEIGFLKDLRRMNVALTRAKTGVIVIGNRTTLTMGTADPESTAMWMRLLAVLQEVKLDH</sequence>
<dbReference type="InterPro" id="IPR041677">
    <property type="entry name" value="DNA2/NAM7_AAA_11"/>
</dbReference>
<evidence type="ECO:0000259" key="2">
    <source>
        <dbReference type="SMART" id="SM00382"/>
    </source>
</evidence>
<dbReference type="InterPro" id="IPR027417">
    <property type="entry name" value="P-loop_NTPase"/>
</dbReference>
<dbReference type="GO" id="GO:0003723">
    <property type="term" value="F:RNA binding"/>
    <property type="evidence" value="ECO:0007669"/>
    <property type="project" value="UniProtKB-KW"/>
</dbReference>
<dbReference type="SMART" id="SM00382">
    <property type="entry name" value="AAA"/>
    <property type="match status" value="1"/>
</dbReference>
<dbReference type="InterPro" id="IPR003593">
    <property type="entry name" value="AAA+_ATPase"/>
</dbReference>
<dbReference type="OrthoDB" id="6513042at2759"/>
<dbReference type="Pfam" id="PF05183">
    <property type="entry name" value="RdRP"/>
    <property type="match status" value="1"/>
</dbReference>
<protein>
    <recommendedName>
        <fullName evidence="2">AAA+ ATPase domain-containing protein</fullName>
    </recommendedName>
</protein>
<dbReference type="GO" id="GO:0003968">
    <property type="term" value="F:RNA-directed RNA polymerase activity"/>
    <property type="evidence" value="ECO:0007669"/>
    <property type="project" value="UniProtKB-KW"/>
</dbReference>
<proteinExistence type="predicted"/>
<dbReference type="SUPFAM" id="SSF52540">
    <property type="entry name" value="P-loop containing nucleoside triphosphate hydrolases"/>
    <property type="match status" value="1"/>
</dbReference>